<dbReference type="GO" id="GO:0005886">
    <property type="term" value="C:plasma membrane"/>
    <property type="evidence" value="ECO:0007669"/>
    <property type="project" value="TreeGrafter"/>
</dbReference>
<protein>
    <submittedName>
        <fullName evidence="9">MFS transporter</fullName>
    </submittedName>
</protein>
<evidence type="ECO:0000256" key="7">
    <source>
        <dbReference type="SAM" id="Phobius"/>
    </source>
</evidence>
<evidence type="ECO:0000313" key="10">
    <source>
        <dbReference type="Proteomes" id="UP000030151"/>
    </source>
</evidence>
<dbReference type="HOGENOM" id="CLU_008455_11_6_1"/>
<feature type="transmembrane region" description="Helical" evidence="7">
    <location>
        <begin position="165"/>
        <end position="188"/>
    </location>
</feature>
<feature type="compositionally biased region" description="Polar residues" evidence="6">
    <location>
        <begin position="45"/>
        <end position="56"/>
    </location>
</feature>
<dbReference type="AlphaFoldDB" id="A0A0A1V8S0"/>
<feature type="compositionally biased region" description="Basic and acidic residues" evidence="6">
    <location>
        <begin position="595"/>
        <end position="604"/>
    </location>
</feature>
<comment type="subcellular location">
    <subcellularLocation>
        <location evidence="1">Membrane</location>
        <topology evidence="1">Multi-pass membrane protein</topology>
    </subcellularLocation>
</comment>
<dbReference type="SUPFAM" id="SSF103473">
    <property type="entry name" value="MFS general substrate transporter"/>
    <property type="match status" value="1"/>
</dbReference>
<feature type="transmembrane region" description="Helical" evidence="7">
    <location>
        <begin position="436"/>
        <end position="458"/>
    </location>
</feature>
<feature type="transmembrane region" description="Helical" evidence="7">
    <location>
        <begin position="394"/>
        <end position="416"/>
    </location>
</feature>
<evidence type="ECO:0000256" key="4">
    <source>
        <dbReference type="ARBA" id="ARBA00023136"/>
    </source>
</evidence>
<dbReference type="OrthoDB" id="3365399at2759"/>
<feature type="transmembrane region" description="Helical" evidence="7">
    <location>
        <begin position="255"/>
        <end position="278"/>
    </location>
</feature>
<feature type="transmembrane region" description="Helical" evidence="7">
    <location>
        <begin position="532"/>
        <end position="552"/>
    </location>
</feature>
<accession>A0A0A1V8S0</accession>
<evidence type="ECO:0000259" key="8">
    <source>
        <dbReference type="PROSITE" id="PS50850"/>
    </source>
</evidence>
<evidence type="ECO:0000256" key="5">
    <source>
        <dbReference type="ARBA" id="ARBA00023180"/>
    </source>
</evidence>
<keyword evidence="5" id="KW-0325">Glycoprotein</keyword>
<dbReference type="PROSITE" id="PS50850">
    <property type="entry name" value="MFS"/>
    <property type="match status" value="1"/>
</dbReference>
<evidence type="ECO:0000256" key="6">
    <source>
        <dbReference type="SAM" id="MobiDB-lite"/>
    </source>
</evidence>
<dbReference type="Pfam" id="PF07690">
    <property type="entry name" value="MFS_1"/>
    <property type="match status" value="1"/>
</dbReference>
<dbReference type="CDD" id="cd17323">
    <property type="entry name" value="MFS_Tpo1_MDR_like"/>
    <property type="match status" value="1"/>
</dbReference>
<feature type="region of interest" description="Disordered" evidence="6">
    <location>
        <begin position="595"/>
        <end position="616"/>
    </location>
</feature>
<organism evidence="9 10">
    <name type="scientific">Metarhizium robertsii</name>
    <dbReference type="NCBI Taxonomy" id="568076"/>
    <lineage>
        <taxon>Eukaryota</taxon>
        <taxon>Fungi</taxon>
        <taxon>Dikarya</taxon>
        <taxon>Ascomycota</taxon>
        <taxon>Pezizomycotina</taxon>
        <taxon>Sordariomycetes</taxon>
        <taxon>Hypocreomycetidae</taxon>
        <taxon>Hypocreales</taxon>
        <taxon>Clavicipitaceae</taxon>
        <taxon>Metarhizium</taxon>
    </lineage>
</organism>
<comment type="caution">
    <text evidence="9">The sequence shown here is derived from an EMBL/GenBank/DDBJ whole genome shotgun (WGS) entry which is preliminary data.</text>
</comment>
<keyword evidence="3 7" id="KW-1133">Transmembrane helix</keyword>
<dbReference type="eggNOG" id="KOG0255">
    <property type="taxonomic scope" value="Eukaryota"/>
</dbReference>
<proteinExistence type="predicted"/>
<keyword evidence="4 7" id="KW-0472">Membrane</keyword>
<feature type="region of interest" description="Disordered" evidence="6">
    <location>
        <begin position="1"/>
        <end position="56"/>
    </location>
</feature>
<feature type="compositionally biased region" description="Polar residues" evidence="6">
    <location>
        <begin position="24"/>
        <end position="33"/>
    </location>
</feature>
<feature type="transmembrane region" description="Helical" evidence="7">
    <location>
        <begin position="221"/>
        <end position="243"/>
    </location>
</feature>
<evidence type="ECO:0000313" key="9">
    <source>
        <dbReference type="EMBL" id="EXV06285.1"/>
    </source>
</evidence>
<dbReference type="EMBL" id="JELW01000001">
    <property type="protein sequence ID" value="EXV06285.1"/>
    <property type="molecule type" value="Genomic_DNA"/>
</dbReference>
<dbReference type="Proteomes" id="UP000030151">
    <property type="component" value="Unassembled WGS sequence"/>
</dbReference>
<dbReference type="Gene3D" id="1.20.1250.20">
    <property type="entry name" value="MFS general substrate transporter like domains"/>
    <property type="match status" value="1"/>
</dbReference>
<evidence type="ECO:0000256" key="1">
    <source>
        <dbReference type="ARBA" id="ARBA00004141"/>
    </source>
</evidence>
<gene>
    <name evidence="9" type="ORF">X797_001003</name>
</gene>
<keyword evidence="2 7" id="KW-0812">Transmembrane</keyword>
<feature type="transmembrane region" description="Helical" evidence="7">
    <location>
        <begin position="498"/>
        <end position="520"/>
    </location>
</feature>
<feature type="transmembrane region" description="Helical" evidence="7">
    <location>
        <begin position="358"/>
        <end position="382"/>
    </location>
</feature>
<reference evidence="9 10" key="1">
    <citation type="submission" date="2014-02" db="EMBL/GenBank/DDBJ databases">
        <title>The genome sequence of the entomopathogenic fungus Metarhizium robertsii ARSEF 2575.</title>
        <authorList>
            <person name="Giuliano Garisto Donzelli B."/>
            <person name="Roe B.A."/>
            <person name="Macmil S.L."/>
            <person name="Krasnoff S.B."/>
            <person name="Gibson D.M."/>
        </authorList>
    </citation>
    <scope>NUCLEOTIDE SEQUENCE [LARGE SCALE GENOMIC DNA]</scope>
    <source>
        <strain evidence="9 10">ARSEF 2575</strain>
    </source>
</reference>
<dbReference type="PANTHER" id="PTHR23502">
    <property type="entry name" value="MAJOR FACILITATOR SUPERFAMILY"/>
    <property type="match status" value="1"/>
</dbReference>
<dbReference type="PANTHER" id="PTHR23502:SF12">
    <property type="entry name" value="MULTIDRUG TRANSPORTER, PUTATIVE (AFU_ORTHOLOGUE AFUA_1G06440)-RELATED"/>
    <property type="match status" value="1"/>
</dbReference>
<sequence>MAPDPEKAPAATSAGDGNQLDIIPSSTSRSWSDAESPRLEPIKPSYTNRSRPSNASQRLDATDAYENLDHCITPDVETEAERMAREPITYTRTGTSIGSTASRPPEYEVYFEENDPENPRNWPLWYRCWCIFCVSFATWVATMYSTSYTSSTPGLIQEFGSTTTIVTLGMTTYLLGLAAGSLVVAPLSELYGRQIIYIVCLCLWAVLIIPCGLANSLTTIIVVRFIGAFFGAVMISNAPGSVVDVSNPDYLARSMSLFGVAPLNGPVTGPIIGGFVFQYLGWRWANWIVLIMAGLAIALMCTVKETYAPKVLQRKAARMRRQMDDPRYWCQYDQRVSTLHLLKVNLSRPFVLFATEPILWFMNFWISIIYGILYLCFVAYPIVFSQHRGWGPGISGLAFCGIGIGTLTAIAAEPLFRHIINLQARDPETGKPYPEAQASIMAIGAVSTAVGQLGFSWTCLPASIHWAAPIAFGIPFGCGNTISFIYGSNYLAGAYGIYAASALAGNAVIRSVIGGTLPLAGPQMYRALRAQWAGTLLGLLEVAIIPIPFVFWRYGGKIRAKSRVIRQLREDQARLDEKRARGVARMERRAARMLADRDAAEKNVARVNESNTGQSD</sequence>
<name>A0A0A1V8S0_9HYPO</name>
<dbReference type="InterPro" id="IPR036259">
    <property type="entry name" value="MFS_trans_sf"/>
</dbReference>
<feature type="transmembrane region" description="Helical" evidence="7">
    <location>
        <begin position="124"/>
        <end position="145"/>
    </location>
</feature>
<dbReference type="FunFam" id="1.20.1250.20:FF:000011">
    <property type="entry name" value="MFS multidrug transporter, putative"/>
    <property type="match status" value="1"/>
</dbReference>
<feature type="transmembrane region" description="Helical" evidence="7">
    <location>
        <begin position="195"/>
        <end position="215"/>
    </location>
</feature>
<feature type="domain" description="Major facilitator superfamily (MFS) profile" evidence="8">
    <location>
        <begin position="130"/>
        <end position="616"/>
    </location>
</feature>
<dbReference type="InterPro" id="IPR011701">
    <property type="entry name" value="MFS"/>
</dbReference>
<dbReference type="InterPro" id="IPR020846">
    <property type="entry name" value="MFS_dom"/>
</dbReference>
<feature type="transmembrane region" description="Helical" evidence="7">
    <location>
        <begin position="284"/>
        <end position="303"/>
    </location>
</feature>
<feature type="transmembrane region" description="Helical" evidence="7">
    <location>
        <begin position="464"/>
        <end position="486"/>
    </location>
</feature>
<dbReference type="GO" id="GO:0022857">
    <property type="term" value="F:transmembrane transporter activity"/>
    <property type="evidence" value="ECO:0007669"/>
    <property type="project" value="InterPro"/>
</dbReference>
<evidence type="ECO:0000256" key="2">
    <source>
        <dbReference type="ARBA" id="ARBA00022692"/>
    </source>
</evidence>
<evidence type="ECO:0000256" key="3">
    <source>
        <dbReference type="ARBA" id="ARBA00022989"/>
    </source>
</evidence>